<dbReference type="EMBL" id="BMEL01000002">
    <property type="protein sequence ID" value="GGF17154.1"/>
    <property type="molecule type" value="Genomic_DNA"/>
</dbReference>
<protein>
    <submittedName>
        <fullName evidence="2">Uncharacterized protein</fullName>
    </submittedName>
</protein>
<feature type="transmembrane region" description="Helical" evidence="1">
    <location>
        <begin position="12"/>
        <end position="35"/>
    </location>
</feature>
<dbReference type="RefSeq" id="WP_188376868.1">
    <property type="nucleotide sequence ID" value="NZ_BMEL01000002.1"/>
</dbReference>
<keyword evidence="3" id="KW-1185">Reference proteome</keyword>
<accession>A0A917EUR0</accession>
<organism evidence="2 3">
    <name type="scientific">Halobacillus andaensis</name>
    <dbReference type="NCBI Taxonomy" id="1176239"/>
    <lineage>
        <taxon>Bacteria</taxon>
        <taxon>Bacillati</taxon>
        <taxon>Bacillota</taxon>
        <taxon>Bacilli</taxon>
        <taxon>Bacillales</taxon>
        <taxon>Bacillaceae</taxon>
        <taxon>Halobacillus</taxon>
    </lineage>
</organism>
<keyword evidence="1" id="KW-1133">Transmembrane helix</keyword>
<name>A0A917EUR0_HALAA</name>
<reference evidence="2" key="2">
    <citation type="submission" date="2020-09" db="EMBL/GenBank/DDBJ databases">
        <authorList>
            <person name="Sun Q."/>
            <person name="Zhou Y."/>
        </authorList>
    </citation>
    <scope>NUCLEOTIDE SEQUENCE</scope>
    <source>
        <strain evidence="2">CGMCC 1.12153</strain>
    </source>
</reference>
<keyword evidence="1" id="KW-0812">Transmembrane</keyword>
<proteinExistence type="predicted"/>
<comment type="caution">
    <text evidence="2">The sequence shown here is derived from an EMBL/GenBank/DDBJ whole genome shotgun (WGS) entry which is preliminary data.</text>
</comment>
<dbReference type="AlphaFoldDB" id="A0A917EUR0"/>
<evidence type="ECO:0000313" key="3">
    <source>
        <dbReference type="Proteomes" id="UP000660110"/>
    </source>
</evidence>
<evidence type="ECO:0000256" key="1">
    <source>
        <dbReference type="SAM" id="Phobius"/>
    </source>
</evidence>
<keyword evidence="1" id="KW-0472">Membrane</keyword>
<reference evidence="2" key="1">
    <citation type="journal article" date="2014" name="Int. J. Syst. Evol. Microbiol.">
        <title>Complete genome sequence of Corynebacterium casei LMG S-19264T (=DSM 44701T), isolated from a smear-ripened cheese.</title>
        <authorList>
            <consortium name="US DOE Joint Genome Institute (JGI-PGF)"/>
            <person name="Walter F."/>
            <person name="Albersmeier A."/>
            <person name="Kalinowski J."/>
            <person name="Ruckert C."/>
        </authorList>
    </citation>
    <scope>NUCLEOTIDE SEQUENCE</scope>
    <source>
        <strain evidence="2">CGMCC 1.12153</strain>
    </source>
</reference>
<dbReference type="Proteomes" id="UP000660110">
    <property type="component" value="Unassembled WGS sequence"/>
</dbReference>
<gene>
    <name evidence="2" type="ORF">GCM10010954_14780</name>
</gene>
<sequence>MKPSNKYIRSILKWVLLALILAMILVGIIVAYLFIADMLYEEEKDDFNENGEVSMPINVEIDQYVKMSP</sequence>
<evidence type="ECO:0000313" key="2">
    <source>
        <dbReference type="EMBL" id="GGF17154.1"/>
    </source>
</evidence>